<organism evidence="2 3">
    <name type="scientific">Phytophthora megakarya</name>
    <dbReference type="NCBI Taxonomy" id="4795"/>
    <lineage>
        <taxon>Eukaryota</taxon>
        <taxon>Sar</taxon>
        <taxon>Stramenopiles</taxon>
        <taxon>Oomycota</taxon>
        <taxon>Peronosporomycetes</taxon>
        <taxon>Peronosporales</taxon>
        <taxon>Peronosporaceae</taxon>
        <taxon>Phytophthora</taxon>
    </lineage>
</organism>
<accession>A0A225VGM4</accession>
<evidence type="ECO:0000313" key="3">
    <source>
        <dbReference type="Proteomes" id="UP000198211"/>
    </source>
</evidence>
<sequence>MSEYQRETQHSEAPRTYKTTRISTMQVLARVSVKIGSITRTSRTNIRAENDEFQFDPEASYESLYASANERIEAALAAYDTRTLRPDTNLYAKPSHGATQQDWVVLTAVNWRTVVTTVTTNYQRRRKDNGPLCLELFAFEVKENQAGDATRRRATRNRIQQAAEDIGEFLNERTEAQVGEIARTHWEMTQARQPAGTPVTVPETATFRQMLHLDAVGATHSPVDRDENVQQTIAVLSELQLTFDVQVLRRVLGLPSHNGMASGIFSSFVPPPEPENDIEDVDHQVD</sequence>
<gene>
    <name evidence="2" type="ORF">PHMEG_00023524</name>
</gene>
<feature type="region of interest" description="Disordered" evidence="1">
    <location>
        <begin position="267"/>
        <end position="286"/>
    </location>
</feature>
<evidence type="ECO:0000313" key="2">
    <source>
        <dbReference type="EMBL" id="OWZ04553.1"/>
    </source>
</evidence>
<protein>
    <submittedName>
        <fullName evidence="2">Uncharacterized protein</fullName>
    </submittedName>
</protein>
<keyword evidence="3" id="KW-1185">Reference proteome</keyword>
<dbReference type="AlphaFoldDB" id="A0A225VGM4"/>
<comment type="caution">
    <text evidence="2">The sequence shown here is derived from an EMBL/GenBank/DDBJ whole genome shotgun (WGS) entry which is preliminary data.</text>
</comment>
<dbReference type="Proteomes" id="UP000198211">
    <property type="component" value="Unassembled WGS sequence"/>
</dbReference>
<proteinExistence type="predicted"/>
<evidence type="ECO:0000256" key="1">
    <source>
        <dbReference type="SAM" id="MobiDB-lite"/>
    </source>
</evidence>
<name>A0A225VGM4_9STRA</name>
<dbReference type="OrthoDB" id="116537at2759"/>
<dbReference type="EMBL" id="NBNE01004904">
    <property type="protein sequence ID" value="OWZ04553.1"/>
    <property type="molecule type" value="Genomic_DNA"/>
</dbReference>
<reference evidence="3" key="1">
    <citation type="submission" date="2017-03" db="EMBL/GenBank/DDBJ databases">
        <title>Phytopthora megakarya and P. palmivora, two closely related causual agents of cacao black pod achieved similar genome size and gene model numbers by different mechanisms.</title>
        <authorList>
            <person name="Ali S."/>
            <person name="Shao J."/>
            <person name="Larry D.J."/>
            <person name="Kronmiller B."/>
            <person name="Shen D."/>
            <person name="Strem M.D."/>
            <person name="Melnick R.L."/>
            <person name="Guiltinan M.J."/>
            <person name="Tyler B.M."/>
            <person name="Meinhardt L.W."/>
            <person name="Bailey B.A."/>
        </authorList>
    </citation>
    <scope>NUCLEOTIDE SEQUENCE [LARGE SCALE GENOMIC DNA]</scope>
    <source>
        <strain evidence="3">zdho120</strain>
    </source>
</reference>